<accession>A0A2H1VV12</accession>
<reference evidence="1" key="1">
    <citation type="submission" date="2016-07" db="EMBL/GenBank/DDBJ databases">
        <authorList>
            <person name="Bretaudeau A."/>
        </authorList>
    </citation>
    <scope>NUCLEOTIDE SEQUENCE</scope>
    <source>
        <strain evidence="1">Rice</strain>
        <tissue evidence="1">Whole body</tissue>
    </source>
</reference>
<sequence>MYFFIIKACKRQTDHLMVNNRRRLWTLETPRALQLRCTPFGVGNLRVVGESGIGKIGMGGIGPPVTSLTQRNTTQHNASVGSRRFSPCQSWYLDLLDLDRTFPTPHPQRDPR</sequence>
<dbReference type="EMBL" id="ODYU01004617">
    <property type="protein sequence ID" value="SOQ44685.1"/>
    <property type="molecule type" value="Genomic_DNA"/>
</dbReference>
<protein>
    <submittedName>
        <fullName evidence="1">SFRICE_006295</fullName>
    </submittedName>
</protein>
<gene>
    <name evidence="1" type="ORF">SFRICE_006295</name>
</gene>
<proteinExistence type="predicted"/>
<dbReference type="AlphaFoldDB" id="A0A2H1VV12"/>
<evidence type="ECO:0000313" key="1">
    <source>
        <dbReference type="EMBL" id="SOQ44685.1"/>
    </source>
</evidence>
<name>A0A2H1VV12_SPOFR</name>
<organism evidence="1">
    <name type="scientific">Spodoptera frugiperda</name>
    <name type="common">Fall armyworm</name>
    <dbReference type="NCBI Taxonomy" id="7108"/>
    <lineage>
        <taxon>Eukaryota</taxon>
        <taxon>Metazoa</taxon>
        <taxon>Ecdysozoa</taxon>
        <taxon>Arthropoda</taxon>
        <taxon>Hexapoda</taxon>
        <taxon>Insecta</taxon>
        <taxon>Pterygota</taxon>
        <taxon>Neoptera</taxon>
        <taxon>Endopterygota</taxon>
        <taxon>Lepidoptera</taxon>
        <taxon>Glossata</taxon>
        <taxon>Ditrysia</taxon>
        <taxon>Noctuoidea</taxon>
        <taxon>Noctuidae</taxon>
        <taxon>Amphipyrinae</taxon>
        <taxon>Spodoptera</taxon>
    </lineage>
</organism>